<protein>
    <submittedName>
        <fullName evidence="2">Uncharacterized protein</fullName>
    </submittedName>
</protein>
<keyword evidence="3" id="KW-1185">Reference proteome</keyword>
<accession>A0A6L6XNZ3</accession>
<organism evidence="2 3">
    <name type="scientific">Nocardioides agri</name>
    <dbReference type="NCBI Taxonomy" id="2682843"/>
    <lineage>
        <taxon>Bacteria</taxon>
        <taxon>Bacillati</taxon>
        <taxon>Actinomycetota</taxon>
        <taxon>Actinomycetes</taxon>
        <taxon>Propionibacteriales</taxon>
        <taxon>Nocardioidaceae</taxon>
        <taxon>Nocardioides</taxon>
    </lineage>
</organism>
<dbReference type="Proteomes" id="UP000473525">
    <property type="component" value="Unassembled WGS sequence"/>
</dbReference>
<comment type="caution">
    <text evidence="2">The sequence shown here is derived from an EMBL/GenBank/DDBJ whole genome shotgun (WGS) entry which is preliminary data.</text>
</comment>
<keyword evidence="1" id="KW-0812">Transmembrane</keyword>
<evidence type="ECO:0000256" key="1">
    <source>
        <dbReference type="SAM" id="Phobius"/>
    </source>
</evidence>
<reference evidence="2 3" key="1">
    <citation type="submission" date="2019-12" db="EMBL/GenBank/DDBJ databases">
        <authorList>
            <person name="Huq M.A."/>
        </authorList>
    </citation>
    <scope>NUCLEOTIDE SEQUENCE [LARGE SCALE GENOMIC DNA]</scope>
    <source>
        <strain evidence="2 3">MAH-18</strain>
    </source>
</reference>
<evidence type="ECO:0000313" key="2">
    <source>
        <dbReference type="EMBL" id="MVQ48542.1"/>
    </source>
</evidence>
<proteinExistence type="predicted"/>
<dbReference type="AlphaFoldDB" id="A0A6L6XNZ3"/>
<name>A0A6L6XNZ3_9ACTN</name>
<keyword evidence="1" id="KW-1133">Transmembrane helix</keyword>
<sequence length="190" mass="19156">MAAADPDPELVVGGPSGSLLRDRKLLAILIAGGVMAFVVTTVVGFSGAVFSSTSSSPGNEYAAAGMGLTLARTGQLVDGSGLVAGDSRSGTQTVTNNGHSGRLTLDARGVDGQSPLAKVLTVVVQQTDPAQAQPAYDGPLDGLTQVPLGTLATGERRSYRITLTWPVGTGAAAAGTSTSLTFDWQIESVP</sequence>
<evidence type="ECO:0000313" key="3">
    <source>
        <dbReference type="Proteomes" id="UP000473525"/>
    </source>
</evidence>
<keyword evidence="1" id="KW-0472">Membrane</keyword>
<feature type="transmembrane region" description="Helical" evidence="1">
    <location>
        <begin position="25"/>
        <end position="50"/>
    </location>
</feature>
<dbReference type="RefSeq" id="WP_157340791.1">
    <property type="nucleotide sequence ID" value="NZ_WSEK01000004.1"/>
</dbReference>
<gene>
    <name evidence="2" type="ORF">GON03_05070</name>
</gene>
<dbReference type="EMBL" id="WSEK01000004">
    <property type="protein sequence ID" value="MVQ48542.1"/>
    <property type="molecule type" value="Genomic_DNA"/>
</dbReference>